<organism evidence="2 3">
    <name type="scientific">Zooshikella ganghwensis</name>
    <dbReference type="NCBI Taxonomy" id="202772"/>
    <lineage>
        <taxon>Bacteria</taxon>
        <taxon>Pseudomonadati</taxon>
        <taxon>Pseudomonadota</taxon>
        <taxon>Gammaproteobacteria</taxon>
        <taxon>Oceanospirillales</taxon>
        <taxon>Zooshikellaceae</taxon>
        <taxon>Zooshikella</taxon>
    </lineage>
</organism>
<keyword evidence="3" id="KW-1185">Reference proteome</keyword>
<name>A0A4P9VTB5_9GAMM</name>
<dbReference type="Proteomes" id="UP000257039">
    <property type="component" value="Unassembled WGS sequence"/>
</dbReference>
<dbReference type="Pfam" id="PF01553">
    <property type="entry name" value="Acyltransferase"/>
    <property type="match status" value="1"/>
</dbReference>
<dbReference type="GO" id="GO:0042840">
    <property type="term" value="P:D-glucuronate catabolic process"/>
    <property type="evidence" value="ECO:0007669"/>
    <property type="project" value="TreeGrafter"/>
</dbReference>
<evidence type="ECO:0000313" key="2">
    <source>
        <dbReference type="EMBL" id="RDH45290.1"/>
    </source>
</evidence>
<dbReference type="GO" id="GO:0019698">
    <property type="term" value="P:D-galacturonate catabolic process"/>
    <property type="evidence" value="ECO:0007669"/>
    <property type="project" value="TreeGrafter"/>
</dbReference>
<dbReference type="SUPFAM" id="SSF69593">
    <property type="entry name" value="Glycerol-3-phosphate (1)-acyltransferase"/>
    <property type="match status" value="1"/>
</dbReference>
<dbReference type="PANTHER" id="PTHR30068:SF3">
    <property type="entry name" value="PHOSPHOLIPID_GLYCEROL ACYLTRANSFERASE DOMAIN-CONTAINING PROTEIN"/>
    <property type="match status" value="1"/>
</dbReference>
<dbReference type="RefSeq" id="WP_094788275.1">
    <property type="nucleotide sequence ID" value="NZ_NDXW01000001.1"/>
</dbReference>
<feature type="domain" description="Phospholipid/glycerol acyltransferase" evidence="1">
    <location>
        <begin position="88"/>
        <end position="198"/>
    </location>
</feature>
<gene>
    <name evidence="2" type="ORF">B9G39_18570</name>
</gene>
<dbReference type="GO" id="GO:0016746">
    <property type="term" value="F:acyltransferase activity"/>
    <property type="evidence" value="ECO:0007669"/>
    <property type="project" value="UniProtKB-KW"/>
</dbReference>
<comment type="caution">
    <text evidence="2">The sequence shown here is derived from an EMBL/GenBank/DDBJ whole genome shotgun (WGS) entry which is preliminary data.</text>
</comment>
<keyword evidence="2" id="KW-0012">Acyltransferase</keyword>
<accession>A0A4P9VTB5</accession>
<keyword evidence="2" id="KW-0808">Transferase</keyword>
<dbReference type="EMBL" id="NDXW01000001">
    <property type="protein sequence ID" value="RDH45290.1"/>
    <property type="molecule type" value="Genomic_DNA"/>
</dbReference>
<reference evidence="2 3" key="1">
    <citation type="submission" date="2017-04" db="EMBL/GenBank/DDBJ databases">
        <title>Draft genome sequence of Zooshikella ganghwensis VG4 isolated from Red Sea sediments.</title>
        <authorList>
            <person name="Rehman Z."/>
            <person name="Alam I."/>
            <person name="Kamau A."/>
            <person name="Bajic V."/>
            <person name="Leiknes T."/>
        </authorList>
    </citation>
    <scope>NUCLEOTIDE SEQUENCE [LARGE SCALE GENOMIC DNA]</scope>
    <source>
        <strain evidence="2 3">VG4</strain>
    </source>
</reference>
<evidence type="ECO:0000313" key="3">
    <source>
        <dbReference type="Proteomes" id="UP000257039"/>
    </source>
</evidence>
<proteinExistence type="predicted"/>
<dbReference type="InterPro" id="IPR002123">
    <property type="entry name" value="Plipid/glycerol_acylTrfase"/>
</dbReference>
<dbReference type="AlphaFoldDB" id="A0A4P9VTB5"/>
<evidence type="ECO:0000259" key="1">
    <source>
        <dbReference type="Pfam" id="PF01553"/>
    </source>
</evidence>
<protein>
    <submittedName>
        <fullName evidence="2">Glycerol acyltransferase</fullName>
    </submittedName>
</protein>
<sequence>MDNFDDIRPYHDDEVRGVLDRLLGGSAFISAMTSLKFPKCPEFLQPALKYMVRIALREELRHVKDVAGLQDVLETYIDRNIQKNTSQVTYSGQESLKNARGYLFMCNHRDIVMDPTFVNFALYHHGMKTPRIAIGDNLLSRPYVSDLMRLNKSFIVKRSVKGRREKLAVYKQLSAYINHSLNTFESIWIAQREGRSKDSNDKTDTAILKMLLMAQTDKEVSFAEQIQRLNIVPVAVSYEYDPCDILKARELAYRAAHGKYDKAENEDVNSIVRGITGNKGHVHVSFGTCLEEEYLNATDVANEIDRQIHSLYYLHPSNFFAFEHVKEAYTDVNPPALEAHFPDLDLKAKREEFEQRLASCPETWRHWWLQAYANPLINKFRCQVSTPDS</sequence>
<dbReference type="PANTHER" id="PTHR30068">
    <property type="entry name" value="URONATE ISOMERASE"/>
    <property type="match status" value="1"/>
</dbReference>